<dbReference type="PANTHER" id="PTHR43080">
    <property type="entry name" value="CBS DOMAIN-CONTAINING PROTEIN CBSX3, MITOCHONDRIAL"/>
    <property type="match status" value="1"/>
</dbReference>
<feature type="domain" description="CBS" evidence="4">
    <location>
        <begin position="103"/>
        <end position="153"/>
    </location>
</feature>
<accession>A0A8J7USJ3</accession>
<name>A0A8J7USJ3_METVO</name>
<dbReference type="CDD" id="cd04586">
    <property type="entry name" value="CBS_pair_BON_assoc"/>
    <property type="match status" value="1"/>
</dbReference>
<evidence type="ECO:0000313" key="5">
    <source>
        <dbReference type="EMBL" id="MBP2200633.1"/>
    </source>
</evidence>
<organism evidence="5 6">
    <name type="scientific">Methanococcus voltae</name>
    <dbReference type="NCBI Taxonomy" id="2188"/>
    <lineage>
        <taxon>Archaea</taxon>
        <taxon>Methanobacteriati</taxon>
        <taxon>Methanobacteriota</taxon>
        <taxon>Methanomada group</taxon>
        <taxon>Methanococci</taxon>
        <taxon>Methanococcales</taxon>
        <taxon>Methanococcaceae</taxon>
        <taxon>Methanococcus</taxon>
    </lineage>
</organism>
<sequence>MTIKEIMKKPISIKQDDEIYDLIKLLRTHKISGVPVLDNDNYLVGIVSESDVIRALVVQDSDINLIAPSPLDLVELPLKTIFKMDEYRKEINEALKTKVSEIMTTDVIYITVDSSVSDAATLMADKKINRLPIVNNGILEGIITRGDLMEELI</sequence>
<dbReference type="RefSeq" id="WP_209590024.1">
    <property type="nucleotide sequence ID" value="NZ_JAGGMU010000001.1"/>
</dbReference>
<dbReference type="SMART" id="SM00116">
    <property type="entry name" value="CBS"/>
    <property type="match status" value="2"/>
</dbReference>
<keyword evidence="1" id="KW-0677">Repeat</keyword>
<dbReference type="SUPFAM" id="SSF54631">
    <property type="entry name" value="CBS-domain pair"/>
    <property type="match status" value="1"/>
</dbReference>
<dbReference type="PANTHER" id="PTHR43080:SF2">
    <property type="entry name" value="CBS DOMAIN-CONTAINING PROTEIN"/>
    <property type="match status" value="1"/>
</dbReference>
<protein>
    <submittedName>
        <fullName evidence="5">CBS domain-containing protein</fullName>
    </submittedName>
</protein>
<evidence type="ECO:0000313" key="6">
    <source>
        <dbReference type="Proteomes" id="UP000740329"/>
    </source>
</evidence>
<gene>
    <name evidence="5" type="ORF">J3E07_000031</name>
</gene>
<dbReference type="Pfam" id="PF00571">
    <property type="entry name" value="CBS"/>
    <property type="match status" value="2"/>
</dbReference>
<dbReference type="PROSITE" id="PS51371">
    <property type="entry name" value="CBS"/>
    <property type="match status" value="2"/>
</dbReference>
<reference evidence="5" key="1">
    <citation type="submission" date="2021-03" db="EMBL/GenBank/DDBJ databases">
        <title>Genomic Encyclopedia of Type Strains, Phase IV (KMG-V): Genome sequencing to study the core and pangenomes of soil and plant-associated prokaryotes.</title>
        <authorList>
            <person name="Whitman W."/>
        </authorList>
    </citation>
    <scope>NUCLEOTIDE SEQUENCE</scope>
    <source>
        <strain evidence="5">C4</strain>
    </source>
</reference>
<keyword evidence="2 3" id="KW-0129">CBS domain</keyword>
<evidence type="ECO:0000256" key="2">
    <source>
        <dbReference type="ARBA" id="ARBA00023122"/>
    </source>
</evidence>
<dbReference type="Gene3D" id="3.10.580.10">
    <property type="entry name" value="CBS-domain"/>
    <property type="match status" value="1"/>
</dbReference>
<dbReference type="OrthoDB" id="8919at2157"/>
<dbReference type="InterPro" id="IPR046342">
    <property type="entry name" value="CBS_dom_sf"/>
</dbReference>
<evidence type="ECO:0000256" key="1">
    <source>
        <dbReference type="ARBA" id="ARBA00022737"/>
    </source>
</evidence>
<dbReference type="EMBL" id="JAGGMV010000001">
    <property type="protein sequence ID" value="MBP2200633.1"/>
    <property type="molecule type" value="Genomic_DNA"/>
</dbReference>
<proteinExistence type="predicted"/>
<feature type="domain" description="CBS" evidence="4">
    <location>
        <begin position="6"/>
        <end position="63"/>
    </location>
</feature>
<dbReference type="InterPro" id="IPR051257">
    <property type="entry name" value="Diverse_CBS-Domain"/>
</dbReference>
<evidence type="ECO:0000256" key="3">
    <source>
        <dbReference type="PROSITE-ProRule" id="PRU00703"/>
    </source>
</evidence>
<dbReference type="Proteomes" id="UP000740329">
    <property type="component" value="Unassembled WGS sequence"/>
</dbReference>
<dbReference type="InterPro" id="IPR000644">
    <property type="entry name" value="CBS_dom"/>
</dbReference>
<evidence type="ECO:0000259" key="4">
    <source>
        <dbReference type="PROSITE" id="PS51371"/>
    </source>
</evidence>
<comment type="caution">
    <text evidence="5">The sequence shown here is derived from an EMBL/GenBank/DDBJ whole genome shotgun (WGS) entry which is preliminary data.</text>
</comment>
<dbReference type="AlphaFoldDB" id="A0A8J7USJ3"/>